<proteinExistence type="predicted"/>
<protein>
    <submittedName>
        <fullName evidence="1">Uncharacterized protein</fullName>
    </submittedName>
</protein>
<evidence type="ECO:0000313" key="1">
    <source>
        <dbReference type="EMBL" id="KAK7324969.1"/>
    </source>
</evidence>
<reference evidence="1 2" key="1">
    <citation type="submission" date="2024-01" db="EMBL/GenBank/DDBJ databases">
        <title>The genomes of 5 underutilized Papilionoideae crops provide insights into root nodulation and disease resistanc.</title>
        <authorList>
            <person name="Jiang F."/>
        </authorList>
    </citation>
    <scope>NUCLEOTIDE SEQUENCE [LARGE SCALE GENOMIC DNA]</scope>
    <source>
        <strain evidence="1">LVBAO_FW01</strain>
        <tissue evidence="1">Leaves</tissue>
    </source>
</reference>
<keyword evidence="2" id="KW-1185">Reference proteome</keyword>
<comment type="caution">
    <text evidence="1">The sequence shown here is derived from an EMBL/GenBank/DDBJ whole genome shotgun (WGS) entry which is preliminary data.</text>
</comment>
<evidence type="ECO:0000313" key="2">
    <source>
        <dbReference type="Proteomes" id="UP001367508"/>
    </source>
</evidence>
<organism evidence="1 2">
    <name type="scientific">Canavalia gladiata</name>
    <name type="common">Sword bean</name>
    <name type="synonym">Dolichos gladiatus</name>
    <dbReference type="NCBI Taxonomy" id="3824"/>
    <lineage>
        <taxon>Eukaryota</taxon>
        <taxon>Viridiplantae</taxon>
        <taxon>Streptophyta</taxon>
        <taxon>Embryophyta</taxon>
        <taxon>Tracheophyta</taxon>
        <taxon>Spermatophyta</taxon>
        <taxon>Magnoliopsida</taxon>
        <taxon>eudicotyledons</taxon>
        <taxon>Gunneridae</taxon>
        <taxon>Pentapetalae</taxon>
        <taxon>rosids</taxon>
        <taxon>fabids</taxon>
        <taxon>Fabales</taxon>
        <taxon>Fabaceae</taxon>
        <taxon>Papilionoideae</taxon>
        <taxon>50 kb inversion clade</taxon>
        <taxon>NPAAA clade</taxon>
        <taxon>indigoferoid/millettioid clade</taxon>
        <taxon>Phaseoleae</taxon>
        <taxon>Canavalia</taxon>
    </lineage>
</organism>
<dbReference type="AlphaFoldDB" id="A0AAN9KZT6"/>
<name>A0AAN9KZT6_CANGL</name>
<sequence length="122" mass="13985">METHGPNIEWRLTTVSLGSVASLVRSLSFTFYLSRLLFLSLTPKPNPFFLTFPSLPLSALRCAHPCLVRWTFWSFCSVNHTGFQKPFFIALRNHLLSLEPAMSPSTSSFDSQFHLPRFFSRD</sequence>
<accession>A0AAN9KZT6</accession>
<gene>
    <name evidence="1" type="ORF">VNO77_28963</name>
</gene>
<dbReference type="EMBL" id="JAYMYQ010000006">
    <property type="protein sequence ID" value="KAK7324969.1"/>
    <property type="molecule type" value="Genomic_DNA"/>
</dbReference>
<dbReference type="Proteomes" id="UP001367508">
    <property type="component" value="Unassembled WGS sequence"/>
</dbReference>